<evidence type="ECO:0000256" key="1">
    <source>
        <dbReference type="SAM" id="Coils"/>
    </source>
</evidence>
<feature type="region of interest" description="Disordered" evidence="2">
    <location>
        <begin position="796"/>
        <end position="815"/>
    </location>
</feature>
<evidence type="ECO:0000313" key="4">
    <source>
        <dbReference type="EMBL" id="KAF4148433.1"/>
    </source>
</evidence>
<dbReference type="InterPro" id="IPR027859">
    <property type="entry name" value="KATNIP_dom"/>
</dbReference>
<sequence>MAERKRWDKQQDFHPSSSSSALEAKADPVLTKQLQYIKVLEERNRVKKRLAAASKKNDRLHEREEAFVTAFNVPTRAAQSTSSSSLSSRNTRSATTILPTKLPGKLSKCKSAPSTTLNYVASGSEEKEKNAVRRAKWSRPKAPMDVAVKHEDGMPLFRLTTHEEKIEEKDGEGEEDSYLEESFEEFEEEDEKEHTRGCLEELVIEEDEREMDTQIEQVDLSKTTKELFAIIQHLSRSKQRALVDVLQKFQSGEQNENDVKVLQSSIGDPEIWKEISATLNTPKPLPNERDSEFSEAVSAASVAPVNKMIEQQLQLENEYEKEIKERLFHEREEKHRVLNEAAERRAKMMKQLEDEEREIERLMEVKRQERLAKLRALQDETSAVEPTESVAKVDEHTDLTIQGETKKRRESPQGDGDLYADAKNTSTAPEQGEISAQGDSKSVSLVPRLNLSLTSNLETGATFDIHVKLLSTWGRTRAVGLTQICVYDLNGDDLSVDLETLQLHDQPTGRPLPKTNDMVRGLQRLFNGVAQTNKEKEMWLGRFGDAGVLVIRFQVPSSPSKLCVWNFNSRSHIACTRDVEVLVSGKTVWTGSLPETFGDEDDNICTWIDLLGSAKKTSRTSRNEKSSVSSERHLTTRVDETNAAKSVSGTPLWLSGSTPSSLLTQRLPATSRSSELDTWTADEKPSNGSTTSRRRQGKPLYSTQSTSRDAKEASTSDDRVEIMCSSPVIKAQKPLVTAPALASLSSWDSLEKFSKTNRSRLAQPTDTDQQESYDASPSASRTSFTTSALLTALRQGPSSLMSASPNNPDSIKPDNREGFKAVERQEPVADIPVLPKGKWLQLEILSTWGDPYYVGLNGIEIFNHLGELLKFKDPETQVTARPESINVLEENTDDSRVPRNLVDGVNLTCDDFHMWLAPFTPGQPHYVLLGLEATVSVSMIRIWNYNKSRTHTCRGVREAPGLVGADSLELSNEVILFTQDAAILEAIEANDDALRRLAKEQKREDEEAQEIVDNLHRSMELQRPRTSDTGSRTVESNDEDHVLRYGRPMTMASRPLASRDTTVKTSIDSWVAEEPQQMSPDAAKVSALGASNDGLVNDENLPRGRRLTLQLHSTWGDRNYIGLTQVEVLVGSHGAPLPMNINNLEAKPRDLASLGYIGDPRTLDKLVDGVATTCDDTHMWLVPYEAPSIPEVRIELKSVQYFYGLRVWNYNKSPEDTYRGVKQLVVTLDGVIISPKETGFLLRKAPGVADFEFGQLLVFSDGNSSSKSSSYFERVQYPFITRAYKTPIIRQDYEASLYPQGFLLKIICWTTWGDPYYLGLNGLELYDFSGTRIIEKPKILTAVPYSVSEIDNSRQQDTRIPDNLVSGLDKNTWEAHDAWLAPLASSIGNPQGNIVYIGFDTPVVLSMIKLWNYSKTPERGVKDVDIYLDDLHLFSGTLKKAPMADVHATGSRFGRVHKVTEQFGQPVLFSCSQAQVDAEKRSVYYCGVEEQDVLGINEGQVMQESRAMYRKLDPGAEGVIVDLDLRPMTAVCRQ</sequence>
<feature type="domain" description="KATNIP" evidence="3">
    <location>
        <begin position="810"/>
        <end position="958"/>
    </location>
</feature>
<feature type="domain" description="KATNIP" evidence="3">
    <location>
        <begin position="1109"/>
        <end position="1441"/>
    </location>
</feature>
<feature type="coiled-coil region" evidence="1">
    <location>
        <begin position="983"/>
        <end position="1018"/>
    </location>
</feature>
<feature type="region of interest" description="Disordered" evidence="2">
    <location>
        <begin position="379"/>
        <end position="441"/>
    </location>
</feature>
<feature type="compositionally biased region" description="Polar residues" evidence="2">
    <location>
        <begin position="643"/>
        <end position="677"/>
    </location>
</feature>
<accession>A0A8S9V798</accession>
<organism evidence="4 5">
    <name type="scientific">Phytophthora infestans</name>
    <name type="common">Potato late blight agent</name>
    <name type="synonym">Botrytis infestans</name>
    <dbReference type="NCBI Taxonomy" id="4787"/>
    <lineage>
        <taxon>Eukaryota</taxon>
        <taxon>Sar</taxon>
        <taxon>Stramenopiles</taxon>
        <taxon>Oomycota</taxon>
        <taxon>Peronosporomycetes</taxon>
        <taxon>Peronosporales</taxon>
        <taxon>Peronosporaceae</taxon>
        <taxon>Phytophthora</taxon>
    </lineage>
</organism>
<dbReference type="Pfam" id="PF14652">
    <property type="entry name" value="DUF4457"/>
    <property type="match status" value="3"/>
</dbReference>
<dbReference type="PANTHER" id="PTHR21534:SF0">
    <property type="entry name" value="KATANIN-INTERACTING PROTEIN"/>
    <property type="match status" value="1"/>
</dbReference>
<evidence type="ECO:0000259" key="3">
    <source>
        <dbReference type="Pfam" id="PF14652"/>
    </source>
</evidence>
<dbReference type="EMBL" id="JAACNO010000270">
    <property type="protein sequence ID" value="KAF4148433.1"/>
    <property type="molecule type" value="Genomic_DNA"/>
</dbReference>
<feature type="domain" description="KATNIP" evidence="3">
    <location>
        <begin position="468"/>
        <end position="581"/>
    </location>
</feature>
<feature type="compositionally biased region" description="Basic and acidic residues" evidence="2">
    <location>
        <begin position="1"/>
        <end position="12"/>
    </location>
</feature>
<feature type="compositionally biased region" description="Low complexity" evidence="2">
    <location>
        <begin position="75"/>
        <end position="95"/>
    </location>
</feature>
<feature type="coiled-coil region" evidence="1">
    <location>
        <begin position="305"/>
        <end position="372"/>
    </location>
</feature>
<dbReference type="Proteomes" id="UP000704712">
    <property type="component" value="Unassembled WGS sequence"/>
</dbReference>
<feature type="region of interest" description="Disordered" evidence="2">
    <location>
        <begin position="756"/>
        <end position="782"/>
    </location>
</feature>
<evidence type="ECO:0000256" key="2">
    <source>
        <dbReference type="SAM" id="MobiDB-lite"/>
    </source>
</evidence>
<feature type="compositionally biased region" description="Polar residues" evidence="2">
    <location>
        <begin position="796"/>
        <end position="809"/>
    </location>
</feature>
<evidence type="ECO:0000313" key="5">
    <source>
        <dbReference type="Proteomes" id="UP000704712"/>
    </source>
</evidence>
<keyword evidence="1" id="KW-0175">Coiled coil</keyword>
<name>A0A8S9V798_PHYIN</name>
<feature type="compositionally biased region" description="Basic and acidic residues" evidence="2">
    <location>
        <begin position="391"/>
        <end position="412"/>
    </location>
</feature>
<feature type="region of interest" description="Disordered" evidence="2">
    <location>
        <begin position="1"/>
        <end position="25"/>
    </location>
</feature>
<feature type="compositionally biased region" description="Basic and acidic residues" evidence="2">
    <location>
        <begin position="621"/>
        <end position="642"/>
    </location>
</feature>
<feature type="compositionally biased region" description="Basic and acidic residues" evidence="2">
    <location>
        <begin position="708"/>
        <end position="719"/>
    </location>
</feature>
<dbReference type="PANTHER" id="PTHR21534">
    <property type="entry name" value="KATANIN-INTERACTING PROTEIN"/>
    <property type="match status" value="1"/>
</dbReference>
<gene>
    <name evidence="4" type="ORF">GN958_ATG02374</name>
</gene>
<feature type="region of interest" description="Disordered" evidence="2">
    <location>
        <begin position="74"/>
        <end position="95"/>
    </location>
</feature>
<proteinExistence type="predicted"/>
<reference evidence="4" key="1">
    <citation type="submission" date="2020-03" db="EMBL/GenBank/DDBJ databases">
        <title>Hybrid Assembly of Korean Phytophthora infestans isolates.</title>
        <authorList>
            <person name="Prokchorchik M."/>
            <person name="Lee Y."/>
            <person name="Seo J."/>
            <person name="Cho J.-H."/>
            <person name="Park Y.-E."/>
            <person name="Jang D.-C."/>
            <person name="Im J.-S."/>
            <person name="Choi J.-G."/>
            <person name="Park H.-J."/>
            <person name="Lee G.-B."/>
            <person name="Lee Y.-G."/>
            <person name="Hong S.-Y."/>
            <person name="Cho K."/>
            <person name="Sohn K.H."/>
        </authorList>
    </citation>
    <scope>NUCLEOTIDE SEQUENCE</scope>
    <source>
        <strain evidence="4">KR_2_A2</strain>
    </source>
</reference>
<feature type="compositionally biased region" description="Polar residues" evidence="2">
    <location>
        <begin position="759"/>
        <end position="773"/>
    </location>
</feature>
<dbReference type="InterPro" id="IPR026704">
    <property type="entry name" value="KATNIP"/>
</dbReference>
<protein>
    <recommendedName>
        <fullName evidence="3">KATNIP domain-containing protein</fullName>
    </recommendedName>
</protein>
<comment type="caution">
    <text evidence="4">The sequence shown here is derived from an EMBL/GenBank/DDBJ whole genome shotgun (WGS) entry which is preliminary data.</text>
</comment>
<feature type="region of interest" description="Disordered" evidence="2">
    <location>
        <begin position="618"/>
        <end position="719"/>
    </location>
</feature>